<comment type="caution">
    <text evidence="1">The sequence shown here is derived from an EMBL/GenBank/DDBJ whole genome shotgun (WGS) entry which is preliminary data.</text>
</comment>
<dbReference type="AlphaFoldDB" id="A0A835HG04"/>
<proteinExistence type="predicted"/>
<organism evidence="1 2">
    <name type="scientific">Coptis chinensis</name>
    <dbReference type="NCBI Taxonomy" id="261450"/>
    <lineage>
        <taxon>Eukaryota</taxon>
        <taxon>Viridiplantae</taxon>
        <taxon>Streptophyta</taxon>
        <taxon>Embryophyta</taxon>
        <taxon>Tracheophyta</taxon>
        <taxon>Spermatophyta</taxon>
        <taxon>Magnoliopsida</taxon>
        <taxon>Ranunculales</taxon>
        <taxon>Ranunculaceae</taxon>
        <taxon>Coptidoideae</taxon>
        <taxon>Coptis</taxon>
    </lineage>
</organism>
<evidence type="ECO:0000313" key="1">
    <source>
        <dbReference type="EMBL" id="KAF9597438.1"/>
    </source>
</evidence>
<name>A0A835HG04_9MAGN</name>
<keyword evidence="2" id="KW-1185">Reference proteome</keyword>
<dbReference type="OrthoDB" id="695142at2759"/>
<evidence type="ECO:0000313" key="2">
    <source>
        <dbReference type="Proteomes" id="UP000631114"/>
    </source>
</evidence>
<dbReference type="Proteomes" id="UP000631114">
    <property type="component" value="Unassembled WGS sequence"/>
</dbReference>
<gene>
    <name evidence="1" type="ORF">IFM89_018884</name>
</gene>
<protein>
    <submittedName>
        <fullName evidence="1">Uncharacterized protein</fullName>
    </submittedName>
</protein>
<reference evidence="1 2" key="1">
    <citation type="submission" date="2020-10" db="EMBL/GenBank/DDBJ databases">
        <title>The Coptis chinensis genome and diversification of protoberbering-type alkaloids.</title>
        <authorList>
            <person name="Wang B."/>
            <person name="Shu S."/>
            <person name="Song C."/>
            <person name="Liu Y."/>
        </authorList>
    </citation>
    <scope>NUCLEOTIDE SEQUENCE [LARGE SCALE GENOMIC DNA]</scope>
    <source>
        <strain evidence="1">HL-2020</strain>
        <tissue evidence="1">Leaf</tissue>
    </source>
</reference>
<dbReference type="EMBL" id="JADFTS010000007">
    <property type="protein sequence ID" value="KAF9597438.1"/>
    <property type="molecule type" value="Genomic_DNA"/>
</dbReference>
<accession>A0A835HG04</accession>
<sequence length="115" mass="13431">MTIDYDVMEISFFYGEEFLCGTYFSPFNQEKRKENFLKVRFKTVEDRVLNLISGDRKRGMVRLNVEASGWIKVKSRILKTKHHLMEVICKDVMVKFNSSTGLGAWAGHEKCRVDT</sequence>